<gene>
    <name evidence="2" type="ORF">NPIL_248761</name>
</gene>
<dbReference type="Proteomes" id="UP000887013">
    <property type="component" value="Unassembled WGS sequence"/>
</dbReference>
<dbReference type="EMBL" id="BMAW01107739">
    <property type="protein sequence ID" value="GFT30673.1"/>
    <property type="molecule type" value="Genomic_DNA"/>
</dbReference>
<feature type="region of interest" description="Disordered" evidence="1">
    <location>
        <begin position="49"/>
        <end position="76"/>
    </location>
</feature>
<name>A0A8X6NTI8_NEPPI</name>
<evidence type="ECO:0000313" key="2">
    <source>
        <dbReference type="EMBL" id="GFT30673.1"/>
    </source>
</evidence>
<evidence type="ECO:0000313" key="3">
    <source>
        <dbReference type="Proteomes" id="UP000887013"/>
    </source>
</evidence>
<feature type="compositionally biased region" description="Basic and acidic residues" evidence="1">
    <location>
        <begin position="49"/>
        <end position="67"/>
    </location>
</feature>
<proteinExistence type="predicted"/>
<evidence type="ECO:0000256" key="1">
    <source>
        <dbReference type="SAM" id="MobiDB-lite"/>
    </source>
</evidence>
<reference evidence="2" key="1">
    <citation type="submission" date="2020-08" db="EMBL/GenBank/DDBJ databases">
        <title>Multicomponent nature underlies the extraordinary mechanical properties of spider dragline silk.</title>
        <authorList>
            <person name="Kono N."/>
            <person name="Nakamura H."/>
            <person name="Mori M."/>
            <person name="Yoshida Y."/>
            <person name="Ohtoshi R."/>
            <person name="Malay A.D."/>
            <person name="Moran D.A.P."/>
            <person name="Tomita M."/>
            <person name="Numata K."/>
            <person name="Arakawa K."/>
        </authorList>
    </citation>
    <scope>NUCLEOTIDE SEQUENCE</scope>
</reference>
<keyword evidence="3" id="KW-1185">Reference proteome</keyword>
<comment type="caution">
    <text evidence="2">The sequence shown here is derived from an EMBL/GenBank/DDBJ whole genome shotgun (WGS) entry which is preliminary data.</text>
</comment>
<protein>
    <submittedName>
        <fullName evidence="2">Uncharacterized protein</fullName>
    </submittedName>
</protein>
<sequence>MDGNGVGTNKKTESQHKVQQDIFYRNNQLASQVLNNEGIIREDEVKKRRGSFGRELEGRKARLERRSRTPIIRSNA</sequence>
<dbReference type="AlphaFoldDB" id="A0A8X6NTI8"/>
<organism evidence="2 3">
    <name type="scientific">Nephila pilipes</name>
    <name type="common">Giant wood spider</name>
    <name type="synonym">Nephila maculata</name>
    <dbReference type="NCBI Taxonomy" id="299642"/>
    <lineage>
        <taxon>Eukaryota</taxon>
        <taxon>Metazoa</taxon>
        <taxon>Ecdysozoa</taxon>
        <taxon>Arthropoda</taxon>
        <taxon>Chelicerata</taxon>
        <taxon>Arachnida</taxon>
        <taxon>Araneae</taxon>
        <taxon>Araneomorphae</taxon>
        <taxon>Entelegynae</taxon>
        <taxon>Araneoidea</taxon>
        <taxon>Nephilidae</taxon>
        <taxon>Nephila</taxon>
    </lineage>
</organism>
<accession>A0A8X6NTI8</accession>